<evidence type="ECO:0000256" key="2">
    <source>
        <dbReference type="ARBA" id="ARBA00004881"/>
    </source>
</evidence>
<feature type="compositionally biased region" description="Polar residues" evidence="7">
    <location>
        <begin position="241"/>
        <end position="250"/>
    </location>
</feature>
<dbReference type="EMBL" id="JAUUTY010000003">
    <property type="protein sequence ID" value="KAK1661160.1"/>
    <property type="molecule type" value="Genomic_DNA"/>
</dbReference>
<evidence type="ECO:0000256" key="1">
    <source>
        <dbReference type="ARBA" id="ARBA00004323"/>
    </source>
</evidence>
<gene>
    <name evidence="9" type="ORF">QYE76_049319</name>
</gene>
<organism evidence="9 10">
    <name type="scientific">Lolium multiflorum</name>
    <name type="common">Italian ryegrass</name>
    <name type="synonym">Lolium perenne subsp. multiflorum</name>
    <dbReference type="NCBI Taxonomy" id="4521"/>
    <lineage>
        <taxon>Eukaryota</taxon>
        <taxon>Viridiplantae</taxon>
        <taxon>Streptophyta</taxon>
        <taxon>Embryophyta</taxon>
        <taxon>Tracheophyta</taxon>
        <taxon>Spermatophyta</taxon>
        <taxon>Magnoliopsida</taxon>
        <taxon>Liliopsida</taxon>
        <taxon>Poales</taxon>
        <taxon>Poaceae</taxon>
        <taxon>BOP clade</taxon>
        <taxon>Pooideae</taxon>
        <taxon>Poodae</taxon>
        <taxon>Poeae</taxon>
        <taxon>Poeae Chloroplast Group 2 (Poeae type)</taxon>
        <taxon>Loliodinae</taxon>
        <taxon>Loliinae</taxon>
        <taxon>Lolium</taxon>
    </lineage>
</organism>
<comment type="subcellular location">
    <subcellularLocation>
        <location evidence="1">Golgi apparatus membrane</location>
        <topology evidence="1">Single-pass type II membrane protein</topology>
    </subcellularLocation>
</comment>
<keyword evidence="10" id="KW-1185">Reference proteome</keyword>
<dbReference type="InterPro" id="IPR007657">
    <property type="entry name" value="Glycosyltransferase_61"/>
</dbReference>
<evidence type="ECO:0000256" key="7">
    <source>
        <dbReference type="SAM" id="MobiDB-lite"/>
    </source>
</evidence>
<dbReference type="GO" id="GO:0016763">
    <property type="term" value="F:pentosyltransferase activity"/>
    <property type="evidence" value="ECO:0007669"/>
    <property type="project" value="UniProtKB-ARBA"/>
</dbReference>
<dbReference type="PANTHER" id="PTHR20961">
    <property type="entry name" value="GLYCOSYLTRANSFERASE"/>
    <property type="match status" value="1"/>
</dbReference>
<keyword evidence="3" id="KW-0328">Glycosyltransferase</keyword>
<comment type="pathway">
    <text evidence="2">Glycan metabolism.</text>
</comment>
<accession>A0AAD8SNP8</accession>
<dbReference type="Pfam" id="PF04577">
    <property type="entry name" value="Glyco_transf_61"/>
    <property type="match status" value="1"/>
</dbReference>
<evidence type="ECO:0000256" key="6">
    <source>
        <dbReference type="ARBA" id="ARBA00023180"/>
    </source>
</evidence>
<evidence type="ECO:0000256" key="5">
    <source>
        <dbReference type="ARBA" id="ARBA00023034"/>
    </source>
</evidence>
<proteinExistence type="predicted"/>
<keyword evidence="4" id="KW-0808">Transferase</keyword>
<dbReference type="Proteomes" id="UP001231189">
    <property type="component" value="Unassembled WGS sequence"/>
</dbReference>
<protein>
    <recommendedName>
        <fullName evidence="8">Glycosyltransferase 61 catalytic domain-containing protein</fullName>
    </recommendedName>
</protein>
<sequence length="638" mass="69660">MDGGGKLGYGGHHHHHHDTAKLLKAVSRNVEPRNFGIGLVAGFLIVTCAYFSTAKFDAIHIALVSPDARNVAAGIGTPVSAAQASSQRLGPDLGAPDLEDALSKQGSRAEVLDQDDDTAGKILPSPETDSGQSASLGNTRKDDTFAREGDAPSGGAAAALLPPLSSEEPANRTQEQGGLEDEELQVRDAIANSTKKSSNGSSPSVVPSDPATLPVQQIPPAQQQETEVPPVQQIPLIPQPNHTGPEQSASAPPREWKPLCDLASNRRIDWCELDGDVRVHGAQGTVTLVGAAKAEEWRVKPYPRKVDSNAMRFVREITVRSTTDAGTIGEQECAERRDVPALLFSDRGYVGNYFHAYTDVILPLFLTAKQYGGEVLFLVSDFQMWWLGKFMPIFKSLSNYDLVDLAADNGTRCFRHVQIGLTCHSDFSIDPRRAPNGYSMVDFTKFMRTTYNLPRGLAIPANANTRPRLLIIARARTRRFVNADEIVRAAKKVGFEVVVSEGTHEIAPFAEEANSCDAMLGVHGAGLTNMVFLPTRGVVIQVVPLGGLEFVAGYFRSPSRDMGLQYFEYRIARNESTLTDQYPPDHPIFTDPDGVKSKGWDSLKEAYLDKQDVRLDMRRFRPVLKKAIAHIRANKALQ</sequence>
<evidence type="ECO:0000256" key="4">
    <source>
        <dbReference type="ARBA" id="ARBA00022679"/>
    </source>
</evidence>
<dbReference type="InterPro" id="IPR049625">
    <property type="entry name" value="Glyco_transf_61_cat"/>
</dbReference>
<evidence type="ECO:0000313" key="9">
    <source>
        <dbReference type="EMBL" id="KAK1661160.1"/>
    </source>
</evidence>
<reference evidence="9" key="1">
    <citation type="submission" date="2023-07" db="EMBL/GenBank/DDBJ databases">
        <title>A chromosome-level genome assembly of Lolium multiflorum.</title>
        <authorList>
            <person name="Chen Y."/>
            <person name="Copetti D."/>
            <person name="Kolliker R."/>
            <person name="Studer B."/>
        </authorList>
    </citation>
    <scope>NUCLEOTIDE SEQUENCE</scope>
    <source>
        <strain evidence="9">02402/16</strain>
        <tissue evidence="9">Leaf</tissue>
    </source>
</reference>
<feature type="compositionally biased region" description="Low complexity" evidence="7">
    <location>
        <begin position="151"/>
        <end position="168"/>
    </location>
</feature>
<feature type="compositionally biased region" description="Polar residues" evidence="7">
    <location>
        <begin position="127"/>
        <end position="138"/>
    </location>
</feature>
<keyword evidence="6" id="KW-0325">Glycoprotein</keyword>
<feature type="compositionally biased region" description="Low complexity" evidence="7">
    <location>
        <begin position="192"/>
        <end position="208"/>
    </location>
</feature>
<evidence type="ECO:0000256" key="3">
    <source>
        <dbReference type="ARBA" id="ARBA00022676"/>
    </source>
</evidence>
<feature type="compositionally biased region" description="Basic and acidic residues" evidence="7">
    <location>
        <begin position="139"/>
        <end position="150"/>
    </location>
</feature>
<keyword evidence="5" id="KW-0333">Golgi apparatus</keyword>
<evidence type="ECO:0000313" key="10">
    <source>
        <dbReference type="Proteomes" id="UP001231189"/>
    </source>
</evidence>
<evidence type="ECO:0000259" key="8">
    <source>
        <dbReference type="Pfam" id="PF04577"/>
    </source>
</evidence>
<dbReference type="PANTHER" id="PTHR20961:SF144">
    <property type="entry name" value="OS01G0119100 PROTEIN"/>
    <property type="match status" value="1"/>
</dbReference>
<comment type="caution">
    <text evidence="9">The sequence shown here is derived from an EMBL/GenBank/DDBJ whole genome shotgun (WGS) entry which is preliminary data.</text>
</comment>
<feature type="domain" description="Glycosyltransferase 61 catalytic" evidence="8">
    <location>
        <begin position="449"/>
        <end position="540"/>
    </location>
</feature>
<feature type="region of interest" description="Disordered" evidence="7">
    <location>
        <begin position="104"/>
        <end position="215"/>
    </location>
</feature>
<name>A0AAD8SNP8_LOLMU</name>
<feature type="region of interest" description="Disordered" evidence="7">
    <location>
        <begin position="234"/>
        <end position="255"/>
    </location>
</feature>
<dbReference type="GO" id="GO:0000139">
    <property type="term" value="C:Golgi membrane"/>
    <property type="evidence" value="ECO:0007669"/>
    <property type="project" value="UniProtKB-SubCell"/>
</dbReference>
<dbReference type="AlphaFoldDB" id="A0AAD8SNP8"/>